<dbReference type="PANTHER" id="PTHR10245:SF15">
    <property type="entry name" value="ENDOTHELIAL DIFFERENTIATION-RELATED FACTOR 1"/>
    <property type="match status" value="1"/>
</dbReference>
<dbReference type="SMART" id="SM00530">
    <property type="entry name" value="HTH_XRE"/>
    <property type="match status" value="1"/>
</dbReference>
<feature type="compositionally biased region" description="Polar residues" evidence="6">
    <location>
        <begin position="1"/>
        <end position="13"/>
    </location>
</feature>
<feature type="region of interest" description="Disordered" evidence="6">
    <location>
        <begin position="1"/>
        <end position="36"/>
    </location>
</feature>
<dbReference type="Pfam" id="PF08523">
    <property type="entry name" value="MBF1"/>
    <property type="match status" value="1"/>
</dbReference>
<dbReference type="PANTHER" id="PTHR10245">
    <property type="entry name" value="ENDOTHELIAL DIFFERENTIATION-RELATED FACTOR 1 MULTIPROTEIN BRIDGING FACTOR 1"/>
    <property type="match status" value="1"/>
</dbReference>
<evidence type="ECO:0000259" key="7">
    <source>
        <dbReference type="PROSITE" id="PS50943"/>
    </source>
</evidence>
<dbReference type="GO" id="GO:0003677">
    <property type="term" value="F:DNA binding"/>
    <property type="evidence" value="ECO:0007669"/>
    <property type="project" value="UniProtKB-KW"/>
</dbReference>
<organism evidence="8 9">
    <name type="scientific">Acaulospora morrowiae</name>
    <dbReference type="NCBI Taxonomy" id="94023"/>
    <lineage>
        <taxon>Eukaryota</taxon>
        <taxon>Fungi</taxon>
        <taxon>Fungi incertae sedis</taxon>
        <taxon>Mucoromycota</taxon>
        <taxon>Glomeromycotina</taxon>
        <taxon>Glomeromycetes</taxon>
        <taxon>Diversisporales</taxon>
        <taxon>Acaulosporaceae</taxon>
        <taxon>Acaulospora</taxon>
    </lineage>
</organism>
<protein>
    <submittedName>
        <fullName evidence="8">14413_t:CDS:1</fullName>
    </submittedName>
</protein>
<feature type="domain" description="HTH cro/C1-type" evidence="7">
    <location>
        <begin position="44"/>
        <end position="98"/>
    </location>
</feature>
<dbReference type="AlphaFoldDB" id="A0A9N9HYE9"/>
<dbReference type="Proteomes" id="UP000789342">
    <property type="component" value="Unassembled WGS sequence"/>
</dbReference>
<dbReference type="GO" id="GO:0005634">
    <property type="term" value="C:nucleus"/>
    <property type="evidence" value="ECO:0007669"/>
    <property type="project" value="TreeGrafter"/>
</dbReference>
<comment type="similarity">
    <text evidence="1">Belongs to the MBF1 family.</text>
</comment>
<keyword evidence="4" id="KW-0804">Transcription</keyword>
<comment type="caution">
    <text evidence="8">The sequence shown here is derived from an EMBL/GenBank/DDBJ whole genome shotgun (WGS) entry which is preliminary data.</text>
</comment>
<proteinExistence type="inferred from homology"/>
<keyword evidence="3" id="KW-0238">DNA-binding</keyword>
<dbReference type="Gene3D" id="1.10.260.40">
    <property type="entry name" value="lambda repressor-like DNA-binding domains"/>
    <property type="match status" value="1"/>
</dbReference>
<dbReference type="Pfam" id="PF01381">
    <property type="entry name" value="HTH_3"/>
    <property type="match status" value="1"/>
</dbReference>
<evidence type="ECO:0000256" key="1">
    <source>
        <dbReference type="ARBA" id="ARBA00009802"/>
    </source>
</evidence>
<dbReference type="InterPro" id="IPR013729">
    <property type="entry name" value="MBF1_N"/>
</dbReference>
<evidence type="ECO:0000256" key="2">
    <source>
        <dbReference type="ARBA" id="ARBA00023015"/>
    </source>
</evidence>
<dbReference type="InterPro" id="IPR010982">
    <property type="entry name" value="Lambda_DNA-bd_dom_sf"/>
</dbReference>
<gene>
    <name evidence="8" type="ORF">AMORRO_LOCUS12769</name>
</gene>
<dbReference type="SUPFAM" id="SSF47413">
    <property type="entry name" value="lambda repressor-like DNA-binding domains"/>
    <property type="match status" value="1"/>
</dbReference>
<keyword evidence="2" id="KW-0805">Transcription regulation</keyword>
<evidence type="ECO:0000256" key="4">
    <source>
        <dbReference type="ARBA" id="ARBA00023163"/>
    </source>
</evidence>
<sequence length="105" mass="11619">MYSDSAGGTNKARSNTDHQKIAKLDRENEVAPPQKLSLSVGKAIQQARQAKGLTQKDLGQRINEKANVINDYEMSRTIPNQQVLSKLERVLGVKLRGKNIGDPLH</sequence>
<feature type="compositionally biased region" description="Basic and acidic residues" evidence="6">
    <location>
        <begin position="14"/>
        <end position="29"/>
    </location>
</feature>
<name>A0A9N9HYE9_9GLOM</name>
<dbReference type="PROSITE" id="PS50943">
    <property type="entry name" value="HTH_CROC1"/>
    <property type="match status" value="1"/>
</dbReference>
<evidence type="ECO:0000313" key="8">
    <source>
        <dbReference type="EMBL" id="CAG8712324.1"/>
    </source>
</evidence>
<dbReference type="OrthoDB" id="10253401at2759"/>
<dbReference type="EMBL" id="CAJVPV010019782">
    <property type="protein sequence ID" value="CAG8712324.1"/>
    <property type="molecule type" value="Genomic_DNA"/>
</dbReference>
<dbReference type="CDD" id="cd00093">
    <property type="entry name" value="HTH_XRE"/>
    <property type="match status" value="1"/>
</dbReference>
<evidence type="ECO:0000313" key="9">
    <source>
        <dbReference type="Proteomes" id="UP000789342"/>
    </source>
</evidence>
<reference evidence="8" key="1">
    <citation type="submission" date="2021-06" db="EMBL/GenBank/DDBJ databases">
        <authorList>
            <person name="Kallberg Y."/>
            <person name="Tangrot J."/>
            <person name="Rosling A."/>
        </authorList>
    </citation>
    <scope>NUCLEOTIDE SEQUENCE</scope>
    <source>
        <strain evidence="8">CL551</strain>
    </source>
</reference>
<comment type="function">
    <text evidence="5">Transcriptional coactivator that stimulates GCN4-dependent transcriptional activity by bridging the DNA-binding region of GCN4 and TBP (SPT15), thereby recruiting TBP to GCN4-bound promoters. Involved in induction of the ribosome quality control (RQC) pathway; a pathway that degrades nascent peptide chains during problematic translation. Required to prevent stalled ribosomes from frameshifting.</text>
</comment>
<evidence type="ECO:0000256" key="3">
    <source>
        <dbReference type="ARBA" id="ARBA00023125"/>
    </source>
</evidence>
<evidence type="ECO:0000256" key="6">
    <source>
        <dbReference type="SAM" id="MobiDB-lite"/>
    </source>
</evidence>
<dbReference type="FunFam" id="1.10.260.40:FF:000018">
    <property type="entry name" value="Multiprotein bridging factor 1"/>
    <property type="match status" value="1"/>
</dbReference>
<evidence type="ECO:0000256" key="5">
    <source>
        <dbReference type="ARBA" id="ARBA00035107"/>
    </source>
</evidence>
<keyword evidence="9" id="KW-1185">Reference proteome</keyword>
<accession>A0A9N9HYE9</accession>
<dbReference type="InterPro" id="IPR001387">
    <property type="entry name" value="Cro/C1-type_HTH"/>
</dbReference>